<dbReference type="NCBIfam" id="TIGR00276">
    <property type="entry name" value="tRNA epoxyqueuosine(34) reductase QueG"/>
    <property type="match status" value="1"/>
</dbReference>
<dbReference type="GO" id="GO:0052693">
    <property type="term" value="F:epoxyqueuosine reductase activity"/>
    <property type="evidence" value="ECO:0007669"/>
    <property type="project" value="TreeGrafter"/>
</dbReference>
<evidence type="ECO:0000256" key="3">
    <source>
        <dbReference type="ARBA" id="ARBA00022694"/>
    </source>
</evidence>
<dbReference type="Pfam" id="PF08331">
    <property type="entry name" value="QueG_DUF1730"/>
    <property type="match status" value="1"/>
</dbReference>
<dbReference type="PROSITE" id="PS51379">
    <property type="entry name" value="4FE4S_FER_2"/>
    <property type="match status" value="1"/>
</dbReference>
<evidence type="ECO:0000256" key="1">
    <source>
        <dbReference type="ARBA" id="ARBA00022485"/>
    </source>
</evidence>
<evidence type="ECO:0000313" key="11">
    <source>
        <dbReference type="Proteomes" id="UP000006008"/>
    </source>
</evidence>
<proteinExistence type="predicted"/>
<dbReference type="OrthoDB" id="9784571at2"/>
<evidence type="ECO:0000256" key="7">
    <source>
        <dbReference type="ARBA" id="ARBA00023004"/>
    </source>
</evidence>
<dbReference type="PATRIC" id="fig|742725.3.peg.1191"/>
<evidence type="ECO:0000313" key="10">
    <source>
        <dbReference type="EMBL" id="EHB92261.1"/>
    </source>
</evidence>
<keyword evidence="8" id="KW-0411">Iron-sulfur</keyword>
<dbReference type="Proteomes" id="UP000006008">
    <property type="component" value="Unassembled WGS sequence"/>
</dbReference>
<name>G5H866_9BACT</name>
<keyword evidence="7" id="KW-0408">Iron</keyword>
<dbReference type="PANTHER" id="PTHR30002:SF4">
    <property type="entry name" value="EPOXYQUEUOSINE REDUCTASE"/>
    <property type="match status" value="1"/>
</dbReference>
<dbReference type="EMBL" id="ADLD01000011">
    <property type="protein sequence ID" value="EHB92261.1"/>
    <property type="molecule type" value="Genomic_DNA"/>
</dbReference>
<dbReference type="GO" id="GO:0008616">
    <property type="term" value="P:tRNA queuosine(34) biosynthetic process"/>
    <property type="evidence" value="ECO:0007669"/>
    <property type="project" value="UniProtKB-KW"/>
</dbReference>
<keyword evidence="2" id="KW-0963">Cytoplasm</keyword>
<comment type="caution">
    <text evidence="10">The sequence shown here is derived from an EMBL/GenBank/DDBJ whole genome shotgun (WGS) entry which is preliminary data.</text>
</comment>
<feature type="domain" description="4Fe-4S ferredoxin-type" evidence="9">
    <location>
        <begin position="173"/>
        <end position="202"/>
    </location>
</feature>
<keyword evidence="3" id="KW-0819">tRNA processing</keyword>
<dbReference type="AlphaFoldDB" id="G5H866"/>
<sequence length="301" mass="32917">MNQDHSIHSRAEILGFDRCGIARCRPLEERRGLLERWLAQGRHGGLTYMERNLDKRIDPALLVEGARSVVVCAISYNRPPAAGVASRIASYARGRDYHPVLKEKLHELLAYIRDLHPGTSGRVFVDTAPILEKSWAAEAGVGRIGRHSLLIVPGLGSFVVLGLIVTDAELEPDPPFLAPDPCGSCRACIEACPVGAIGNDRTIDASLCISRRTIEAEAGDEGDLHGWIFGCDICQLACPHNRHAPVSAHTCFAPAGDIGQMTETDWLQLSGTDFQNRFGDTPLARCGLERIQRRIRQGSQK</sequence>
<keyword evidence="1" id="KW-0004">4Fe-4S</keyword>
<dbReference type="SUPFAM" id="SSF54862">
    <property type="entry name" value="4Fe-4S ferredoxins"/>
    <property type="match status" value="1"/>
</dbReference>
<dbReference type="Pfam" id="PF13484">
    <property type="entry name" value="Fer4_16"/>
    <property type="match status" value="1"/>
</dbReference>
<dbReference type="InterPro" id="IPR017900">
    <property type="entry name" value="4Fe4S_Fe_S_CS"/>
</dbReference>
<dbReference type="PANTHER" id="PTHR30002">
    <property type="entry name" value="EPOXYQUEUOSINE REDUCTASE"/>
    <property type="match status" value="1"/>
</dbReference>
<dbReference type="Gene3D" id="3.30.70.20">
    <property type="match status" value="1"/>
</dbReference>
<reference evidence="10 11" key="1">
    <citation type="submission" date="2011-08" db="EMBL/GenBank/DDBJ databases">
        <title>The Genome Sequence of Alistipes indistinctus YIT 12060.</title>
        <authorList>
            <consortium name="The Broad Institute Genome Sequencing Platform"/>
            <person name="Earl A."/>
            <person name="Ward D."/>
            <person name="Feldgarden M."/>
            <person name="Gevers D."/>
            <person name="Morotomi M."/>
            <person name="Young S.K."/>
            <person name="Zeng Q."/>
            <person name="Gargeya S."/>
            <person name="Fitzgerald M."/>
            <person name="Haas B."/>
            <person name="Abouelleil A."/>
            <person name="Alvarado L."/>
            <person name="Arachchi H.M."/>
            <person name="Berlin A."/>
            <person name="Brown A."/>
            <person name="Chapman S.B."/>
            <person name="Chen Z."/>
            <person name="Dunbar C."/>
            <person name="Freedman E."/>
            <person name="Gearin G."/>
            <person name="Gellesch M."/>
            <person name="Goldberg J."/>
            <person name="Griggs A."/>
            <person name="Gujja S."/>
            <person name="Heiman D."/>
            <person name="Howarth C."/>
            <person name="Larson L."/>
            <person name="Lui A."/>
            <person name="MacDonald P.J.P."/>
            <person name="Montmayeur A."/>
            <person name="Murphy C."/>
            <person name="Neiman D."/>
            <person name="Pearson M."/>
            <person name="Priest M."/>
            <person name="Roberts A."/>
            <person name="Saif S."/>
            <person name="Shea T."/>
            <person name="Shenoy N."/>
            <person name="Sisk P."/>
            <person name="Stolte C."/>
            <person name="Sykes S."/>
            <person name="Wortman J."/>
            <person name="Nusbaum C."/>
            <person name="Birren B."/>
        </authorList>
    </citation>
    <scope>NUCLEOTIDE SEQUENCE [LARGE SCALE GENOMIC DNA]</scope>
    <source>
        <strain evidence="10 11">YIT 12060</strain>
    </source>
</reference>
<evidence type="ECO:0000256" key="5">
    <source>
        <dbReference type="ARBA" id="ARBA00022785"/>
    </source>
</evidence>
<dbReference type="STRING" id="742725.HMPREF9450_01126"/>
<evidence type="ECO:0000256" key="6">
    <source>
        <dbReference type="ARBA" id="ARBA00023002"/>
    </source>
</evidence>
<dbReference type="RefSeq" id="WP_009133932.1">
    <property type="nucleotide sequence ID" value="NZ_CP102250.1"/>
</dbReference>
<evidence type="ECO:0000256" key="2">
    <source>
        <dbReference type="ARBA" id="ARBA00022490"/>
    </source>
</evidence>
<dbReference type="InterPro" id="IPR004453">
    <property type="entry name" value="QueG"/>
</dbReference>
<keyword evidence="5" id="KW-0671">Queuosine biosynthesis</keyword>
<keyword evidence="11" id="KW-1185">Reference proteome</keyword>
<dbReference type="GO" id="GO:0046872">
    <property type="term" value="F:metal ion binding"/>
    <property type="evidence" value="ECO:0007669"/>
    <property type="project" value="UniProtKB-KW"/>
</dbReference>
<evidence type="ECO:0000259" key="9">
    <source>
        <dbReference type="PROSITE" id="PS51379"/>
    </source>
</evidence>
<protein>
    <recommendedName>
        <fullName evidence="9">4Fe-4S ferredoxin-type domain-containing protein</fullName>
    </recommendedName>
</protein>
<dbReference type="InterPro" id="IPR013542">
    <property type="entry name" value="QueG_DUF1730"/>
</dbReference>
<dbReference type="InterPro" id="IPR017896">
    <property type="entry name" value="4Fe4S_Fe-S-bd"/>
</dbReference>
<dbReference type="HOGENOM" id="CLU_030790_0_0_10"/>
<keyword evidence="6" id="KW-0560">Oxidoreductase</keyword>
<dbReference type="GO" id="GO:0051539">
    <property type="term" value="F:4 iron, 4 sulfur cluster binding"/>
    <property type="evidence" value="ECO:0007669"/>
    <property type="project" value="UniProtKB-KW"/>
</dbReference>
<organism evidence="10 11">
    <name type="scientific">Alistipes indistinctus YIT 12060</name>
    <dbReference type="NCBI Taxonomy" id="742725"/>
    <lineage>
        <taxon>Bacteria</taxon>
        <taxon>Pseudomonadati</taxon>
        <taxon>Bacteroidota</taxon>
        <taxon>Bacteroidia</taxon>
        <taxon>Bacteroidales</taxon>
        <taxon>Rikenellaceae</taxon>
        <taxon>Alistipes</taxon>
    </lineage>
</organism>
<evidence type="ECO:0000256" key="8">
    <source>
        <dbReference type="ARBA" id="ARBA00023014"/>
    </source>
</evidence>
<dbReference type="eggNOG" id="COG1600">
    <property type="taxonomic scope" value="Bacteria"/>
</dbReference>
<dbReference type="PROSITE" id="PS00198">
    <property type="entry name" value="4FE4S_FER_1"/>
    <property type="match status" value="1"/>
</dbReference>
<evidence type="ECO:0000256" key="4">
    <source>
        <dbReference type="ARBA" id="ARBA00022723"/>
    </source>
</evidence>
<keyword evidence="4" id="KW-0479">Metal-binding</keyword>
<accession>G5H866</accession>
<dbReference type="GeneID" id="92815849"/>
<gene>
    <name evidence="10" type="ORF">HMPREF9450_01126</name>
</gene>